<dbReference type="EMBL" id="CP122379">
    <property type="protein sequence ID" value="WGF92105.1"/>
    <property type="molecule type" value="Genomic_DNA"/>
</dbReference>
<dbReference type="InterPro" id="IPR011006">
    <property type="entry name" value="CheY-like_superfamily"/>
</dbReference>
<dbReference type="PANTHER" id="PTHR44520:SF2">
    <property type="entry name" value="RESPONSE REGULATOR RCP1"/>
    <property type="match status" value="1"/>
</dbReference>
<proteinExistence type="predicted"/>
<evidence type="ECO:0000256" key="1">
    <source>
        <dbReference type="PROSITE-ProRule" id="PRU00169"/>
    </source>
</evidence>
<dbReference type="SUPFAM" id="SSF52172">
    <property type="entry name" value="CheY-like"/>
    <property type="match status" value="1"/>
</dbReference>
<dbReference type="Pfam" id="PF00072">
    <property type="entry name" value="Response_reg"/>
    <property type="match status" value="1"/>
</dbReference>
<evidence type="ECO:0000313" key="3">
    <source>
        <dbReference type="EMBL" id="WGF92105.1"/>
    </source>
</evidence>
<keyword evidence="4" id="KW-1185">Reference proteome</keyword>
<reference evidence="3 4" key="1">
    <citation type="submission" date="2023-04" db="EMBL/GenBank/DDBJ databases">
        <title>Taxonomic identification of the Arctic strain Aequorivita sp. nov. and transcriptomic analysis in response to temperature stress.</title>
        <authorList>
            <person name="Liu W."/>
            <person name="Cong B."/>
            <person name="Lin J."/>
        </authorList>
    </citation>
    <scope>NUCLEOTIDE SEQUENCE [LARGE SCALE GENOMIC DNA]</scope>
    <source>
        <strain evidence="3 4">Ant34-E75</strain>
    </source>
</reference>
<dbReference type="PANTHER" id="PTHR44520">
    <property type="entry name" value="RESPONSE REGULATOR RCP1-RELATED"/>
    <property type="match status" value="1"/>
</dbReference>
<dbReference type="RefSeq" id="WP_279448070.1">
    <property type="nucleotide sequence ID" value="NZ_CP122379.1"/>
</dbReference>
<dbReference type="InterPro" id="IPR001789">
    <property type="entry name" value="Sig_transdc_resp-reg_receiver"/>
</dbReference>
<evidence type="ECO:0000313" key="4">
    <source>
        <dbReference type="Proteomes" id="UP001238523"/>
    </source>
</evidence>
<feature type="domain" description="Response regulatory" evidence="2">
    <location>
        <begin position="6"/>
        <end position="130"/>
    </location>
</feature>
<dbReference type="SMART" id="SM00448">
    <property type="entry name" value="REC"/>
    <property type="match status" value="1"/>
</dbReference>
<name>A0ABY8KVM8_9FLAO</name>
<dbReference type="PROSITE" id="PS50110">
    <property type="entry name" value="RESPONSE_REGULATORY"/>
    <property type="match status" value="1"/>
</dbReference>
<dbReference type="InterPro" id="IPR052893">
    <property type="entry name" value="TCS_response_regulator"/>
</dbReference>
<protein>
    <submittedName>
        <fullName evidence="3">Response regulator</fullName>
    </submittedName>
</protein>
<dbReference type="Gene3D" id="3.40.50.2300">
    <property type="match status" value="1"/>
</dbReference>
<accession>A0ABY8KVM8</accession>
<gene>
    <name evidence="3" type="ORF">QCQ61_12925</name>
</gene>
<sequence length="130" mass="14767">MKKINLACIIDDDPIFVFGAKKVMQLANFCQSFMVFPNGKEALVKLKAIIESGENLPEIMLLDLNMPVMDGWQFLEEFTSIPTPKKIQIYIVSSSLDPEDIERAKDFKSVNDYIIKPIAIENIIDITKDI</sequence>
<keyword evidence="1" id="KW-0597">Phosphoprotein</keyword>
<evidence type="ECO:0000259" key="2">
    <source>
        <dbReference type="PROSITE" id="PS50110"/>
    </source>
</evidence>
<dbReference type="Proteomes" id="UP001238523">
    <property type="component" value="Chromosome"/>
</dbReference>
<organism evidence="3 4">
    <name type="scientific">Aequorivita marisscotiae</name>
    <dbReference type="NCBI Taxonomy" id="3040348"/>
    <lineage>
        <taxon>Bacteria</taxon>
        <taxon>Pseudomonadati</taxon>
        <taxon>Bacteroidota</taxon>
        <taxon>Flavobacteriia</taxon>
        <taxon>Flavobacteriales</taxon>
        <taxon>Flavobacteriaceae</taxon>
        <taxon>Aequorivita</taxon>
    </lineage>
</organism>
<feature type="modified residue" description="4-aspartylphosphate" evidence="1">
    <location>
        <position position="63"/>
    </location>
</feature>